<proteinExistence type="predicted"/>
<evidence type="ECO:0000313" key="2">
    <source>
        <dbReference type="Proteomes" id="UP001227543"/>
    </source>
</evidence>
<accession>A0ABQ9R0R9</accession>
<organism evidence="1 2">
    <name type="scientific">Colletotrichum tamarilloi</name>
    <dbReference type="NCBI Taxonomy" id="1209934"/>
    <lineage>
        <taxon>Eukaryota</taxon>
        <taxon>Fungi</taxon>
        <taxon>Dikarya</taxon>
        <taxon>Ascomycota</taxon>
        <taxon>Pezizomycotina</taxon>
        <taxon>Sordariomycetes</taxon>
        <taxon>Hypocreomycetidae</taxon>
        <taxon>Glomerellales</taxon>
        <taxon>Glomerellaceae</taxon>
        <taxon>Colletotrichum</taxon>
        <taxon>Colletotrichum acutatum species complex</taxon>
    </lineage>
</organism>
<dbReference type="EMBL" id="MLFU01000047">
    <property type="protein sequence ID" value="KAK1491267.1"/>
    <property type="molecule type" value="Genomic_DNA"/>
</dbReference>
<evidence type="ECO:0000313" key="1">
    <source>
        <dbReference type="EMBL" id="KAK1491267.1"/>
    </source>
</evidence>
<name>A0ABQ9R0R9_9PEZI</name>
<sequence>MAETSSLDKLPGEIRNKIWKLIFTPPPCPPNRERSGPPTGILSCSKRLSQEFSSFLFHQNSNGEIPDLTIVITTTCRRDAWLSLAVEPECTVPEKCFHFDERIDKARCFDVNDMDNPVFDVLREAQQINMVHVRFDGPWFVNEAPLYSLPGTRRARFGEDPIYDAEAFWRQWDVPFLCHWAKARDVARLLGSFQRIGKMAIHFNDWRRDGRRDGKKYWHAIPFYTSIKDSELRTPIRLWRLLIDCFLQGDGDGMNMLNLGFIECATRFGIIKFPTKNQPEGELTLDDDHGDGLADRLEGLGPIKKPQTLEEAPKHHVNRLFAAFTSLLEQQGDDIYDIWALREHRAATSNSSARNFFHRMQRQEGTR</sequence>
<evidence type="ECO:0008006" key="3">
    <source>
        <dbReference type="Google" id="ProtNLM"/>
    </source>
</evidence>
<dbReference type="GeneID" id="85410635"/>
<gene>
    <name evidence="1" type="ORF">CTAM01_10382</name>
</gene>
<protein>
    <recommendedName>
        <fullName evidence="3">Capsule polysaccharide biosynthesis protein</fullName>
    </recommendedName>
</protein>
<dbReference type="RefSeq" id="XP_060378993.1">
    <property type="nucleotide sequence ID" value="XM_060526397.1"/>
</dbReference>
<dbReference type="Proteomes" id="UP001227543">
    <property type="component" value="Unassembled WGS sequence"/>
</dbReference>
<comment type="caution">
    <text evidence="1">The sequence shown here is derived from an EMBL/GenBank/DDBJ whole genome shotgun (WGS) entry which is preliminary data.</text>
</comment>
<keyword evidence="2" id="KW-1185">Reference proteome</keyword>
<reference evidence="1 2" key="1">
    <citation type="submission" date="2016-10" db="EMBL/GenBank/DDBJ databases">
        <title>The genome sequence of Colletotrichum fioriniae PJ7.</title>
        <authorList>
            <person name="Baroncelli R."/>
        </authorList>
    </citation>
    <scope>NUCLEOTIDE SEQUENCE [LARGE SCALE GENOMIC DNA]</scope>
    <source>
        <strain evidence="1 2">Tom-12</strain>
    </source>
</reference>